<dbReference type="OMA" id="DAKKSCA"/>
<organism evidence="2 3">
    <name type="scientific">Malassezia sympodialis (strain ATCC 42132)</name>
    <name type="common">Atopic eczema-associated yeast</name>
    <dbReference type="NCBI Taxonomy" id="1230383"/>
    <lineage>
        <taxon>Eukaryota</taxon>
        <taxon>Fungi</taxon>
        <taxon>Dikarya</taxon>
        <taxon>Basidiomycota</taxon>
        <taxon>Ustilaginomycotina</taxon>
        <taxon>Malasseziomycetes</taxon>
        <taxon>Malasseziales</taxon>
        <taxon>Malasseziaceae</taxon>
        <taxon>Malassezia</taxon>
    </lineage>
</organism>
<dbReference type="VEuPathDB" id="FungiDB:MSYG_0298"/>
<dbReference type="HOGENOM" id="CLU_374306_0_0_1"/>
<dbReference type="AlphaFoldDB" id="M5E6A4"/>
<proteinExistence type="predicted"/>
<evidence type="ECO:0000256" key="1">
    <source>
        <dbReference type="SAM" id="MobiDB-lite"/>
    </source>
</evidence>
<reference evidence="3" key="1">
    <citation type="journal article" date="2017" name="Nucleic Acids Res.">
        <title>Proteogenomics produces comprehensive and highly accurate protein-coding gene annotation in a complete genome assembly of Malassezia sympodialis.</title>
        <authorList>
            <person name="Zhu Y."/>
            <person name="Engstroem P.G."/>
            <person name="Tellgren-Roth C."/>
            <person name="Baudo C.D."/>
            <person name="Kennell J.C."/>
            <person name="Sun S."/>
            <person name="Billmyre R.B."/>
            <person name="Schroeder M.S."/>
            <person name="Andersson A."/>
            <person name="Holm T."/>
            <person name="Sigurgeirsson B."/>
            <person name="Wu G."/>
            <person name="Sankaranarayanan S.R."/>
            <person name="Siddharthan R."/>
            <person name="Sanyal K."/>
            <person name="Lundeberg J."/>
            <person name="Nystedt B."/>
            <person name="Boekhout T."/>
            <person name="Dawson T.L. Jr."/>
            <person name="Heitman J."/>
            <person name="Scheynius A."/>
            <person name="Lehtioe J."/>
        </authorList>
    </citation>
    <scope>NUCLEOTIDE SEQUENCE [LARGE SCALE GENOMIC DNA]</scope>
    <source>
        <strain evidence="3">ATCC 42132</strain>
    </source>
</reference>
<dbReference type="STRING" id="1230383.M5E6A4"/>
<protein>
    <submittedName>
        <fullName evidence="2">Uncharacterized protein</fullName>
    </submittedName>
</protein>
<accession>M5E6A4</accession>
<keyword evidence="3" id="KW-1185">Reference proteome</keyword>
<dbReference type="EMBL" id="LT671821">
    <property type="protein sequence ID" value="SHO75964.1"/>
    <property type="molecule type" value="Genomic_DNA"/>
</dbReference>
<sequence length="742" mass="78211">MAASTPPAGPAHGSPASVEALAADMSRMPEVLLMCLVHDNARLRESWEQLVAQTLDPLCCALAQLQSHTRLLVGGVVYRPEPHSELISLLRPDESLTRVAFAPAPRFLEDVRQVLRTTPMYGLAHLEAADEPVRAPSTLECALADPLAAALEMIDARRTPPPIAPFARSVLRTHHSPVVACHVVHVLALDAGEAATTSGSCRGRLAPFIHTLPPLLHTQTCLDACTTQDLLDRLGERTISLATVLVGAPGNGSARQRASLAHTAHGLLRSTKRADEPVPIDELLAPPWKAPENIHIVLTSAELARTLRKRPRRTAASESPSKRARGPETPPMAALKIDPALLNKVMLLQQQQATMVKNLSRWAVASQAVGASGTMQSQMVEQFRQRLAAQQHAIKQQSDRLRTGKSTDLNLLWQALVTIDKEAKEAGLHLGGPSSQGASAPTERARSRTSAAPTAAMAPPVRGAPGAAPSRSTAVWQGILKWSTGGTSPQFTLLIAMCSSTVQALLGLPWPNVLTIGALVPVHPPLLQRLIASHRVPCVLLAVRPFPPTLAVHGSENNEANYQALYSMLQQHQRAAYVPHGEPGCGLLIVTLTSTQMGSSNTPQAPRLLAMVFRTPIPFSQLGGAQVGAASAPNTRGMISVPAAAGAVDSFVPQAPPPLSAPISTMNGLLGAGPPGLSNGGAVNTGMPLMPTSMDPVQQLLHSTSMASSWTPTATASAVSTPVAQGMGMDVCTPDQLRALGL</sequence>
<gene>
    <name evidence="2" type="ORF">MSYG_0298</name>
</gene>
<evidence type="ECO:0000313" key="2">
    <source>
        <dbReference type="EMBL" id="SHO75964.1"/>
    </source>
</evidence>
<feature type="region of interest" description="Disordered" evidence="1">
    <location>
        <begin position="307"/>
        <end position="332"/>
    </location>
</feature>
<name>M5E6A4_MALS4</name>
<feature type="compositionally biased region" description="Low complexity" evidence="1">
    <location>
        <begin position="438"/>
        <end position="469"/>
    </location>
</feature>
<dbReference type="KEGG" id="msym:MSY001_0957"/>
<dbReference type="OrthoDB" id="3347613at2759"/>
<dbReference type="RefSeq" id="XP_018739570.1">
    <property type="nucleotide sequence ID" value="XM_018886058.1"/>
</dbReference>
<evidence type="ECO:0000313" key="3">
    <source>
        <dbReference type="Proteomes" id="UP000186303"/>
    </source>
</evidence>
<dbReference type="Proteomes" id="UP000186303">
    <property type="component" value="Chromosome 1"/>
</dbReference>
<feature type="region of interest" description="Disordered" evidence="1">
    <location>
        <begin position="427"/>
        <end position="469"/>
    </location>
</feature>